<dbReference type="EMBL" id="FOLL01000016">
    <property type="protein sequence ID" value="SFC62549.1"/>
    <property type="molecule type" value="Genomic_DNA"/>
</dbReference>
<accession>A0A1I1KP41</accession>
<evidence type="ECO:0000256" key="1">
    <source>
        <dbReference type="SAM" id="MobiDB-lite"/>
    </source>
</evidence>
<gene>
    <name evidence="2" type="ORF">SAMN05421747_116118</name>
</gene>
<feature type="compositionally biased region" description="Polar residues" evidence="1">
    <location>
        <begin position="41"/>
        <end position="51"/>
    </location>
</feature>
<evidence type="ECO:0000313" key="2">
    <source>
        <dbReference type="EMBL" id="SFC62549.1"/>
    </source>
</evidence>
<sequence>MSKEKPEKKGNKKAEEKKNANEQEFVPERFSVKDLRRHQSPKTSRNPKVIR</sequence>
<feature type="compositionally biased region" description="Basic and acidic residues" evidence="1">
    <location>
        <begin position="1"/>
        <end position="34"/>
    </location>
</feature>
<reference evidence="2 3" key="1">
    <citation type="submission" date="2016-10" db="EMBL/GenBank/DDBJ databases">
        <authorList>
            <person name="de Groot N.N."/>
        </authorList>
    </citation>
    <scope>NUCLEOTIDE SEQUENCE [LARGE SCALE GENOMIC DNA]</scope>
    <source>
        <strain evidence="2 3">DSM 22900</strain>
    </source>
</reference>
<name>A0A1I1KP41_9SPHI</name>
<dbReference type="RefSeq" id="WP_170845768.1">
    <property type="nucleotide sequence ID" value="NZ_FOLL01000016.1"/>
</dbReference>
<keyword evidence="3" id="KW-1185">Reference proteome</keyword>
<proteinExistence type="predicted"/>
<dbReference type="AlphaFoldDB" id="A0A1I1KP41"/>
<feature type="region of interest" description="Disordered" evidence="1">
    <location>
        <begin position="1"/>
        <end position="51"/>
    </location>
</feature>
<evidence type="ECO:0000313" key="3">
    <source>
        <dbReference type="Proteomes" id="UP000199577"/>
    </source>
</evidence>
<protein>
    <submittedName>
        <fullName evidence="2">Uncharacterized protein</fullName>
    </submittedName>
</protein>
<dbReference type="Proteomes" id="UP000199577">
    <property type="component" value="Unassembled WGS sequence"/>
</dbReference>
<organism evidence="2 3">
    <name type="scientific">Parapedobacter composti</name>
    <dbReference type="NCBI Taxonomy" id="623281"/>
    <lineage>
        <taxon>Bacteria</taxon>
        <taxon>Pseudomonadati</taxon>
        <taxon>Bacteroidota</taxon>
        <taxon>Sphingobacteriia</taxon>
        <taxon>Sphingobacteriales</taxon>
        <taxon>Sphingobacteriaceae</taxon>
        <taxon>Parapedobacter</taxon>
    </lineage>
</organism>